<evidence type="ECO:0000313" key="14">
    <source>
        <dbReference type="Proteomes" id="UP000311382"/>
    </source>
</evidence>
<feature type="domain" description="RING-type" evidence="11">
    <location>
        <begin position="699"/>
        <end position="743"/>
    </location>
</feature>
<dbReference type="SMART" id="SM01190">
    <property type="entry name" value="EMP24_GP25L"/>
    <property type="match status" value="1"/>
</dbReference>
<dbReference type="SUPFAM" id="SSF57850">
    <property type="entry name" value="RING/U-box"/>
    <property type="match status" value="1"/>
</dbReference>
<dbReference type="GO" id="GO:0005829">
    <property type="term" value="C:cytosol"/>
    <property type="evidence" value="ECO:0007669"/>
    <property type="project" value="TreeGrafter"/>
</dbReference>
<dbReference type="Gene3D" id="3.30.40.10">
    <property type="entry name" value="Zinc/RING finger domain, C3HC4 (zinc finger)"/>
    <property type="match status" value="1"/>
</dbReference>
<protein>
    <submittedName>
        <fullName evidence="13">Membrane protein</fullName>
    </submittedName>
</protein>
<reference evidence="13 14" key="1">
    <citation type="submission" date="2019-03" db="EMBL/GenBank/DDBJ databases">
        <title>Rhodosporidium diobovatum UCD-FST 08-225 genome sequencing, assembly, and annotation.</title>
        <authorList>
            <person name="Fakankun I.U."/>
            <person name="Fristensky B."/>
            <person name="Levin D.B."/>
        </authorList>
    </citation>
    <scope>NUCLEOTIDE SEQUENCE [LARGE SCALE GENOMIC DNA]</scope>
    <source>
        <strain evidence="13 14">UCD-FST 08-225</strain>
    </source>
</reference>
<organism evidence="13 14">
    <name type="scientific">Rhodotorula diobovata</name>
    <dbReference type="NCBI Taxonomy" id="5288"/>
    <lineage>
        <taxon>Eukaryota</taxon>
        <taxon>Fungi</taxon>
        <taxon>Dikarya</taxon>
        <taxon>Basidiomycota</taxon>
        <taxon>Pucciniomycotina</taxon>
        <taxon>Microbotryomycetes</taxon>
        <taxon>Sporidiobolales</taxon>
        <taxon>Sporidiobolaceae</taxon>
        <taxon>Rhodotorula</taxon>
    </lineage>
</organism>
<dbReference type="Pfam" id="PF01105">
    <property type="entry name" value="EMP24_GP25L"/>
    <property type="match status" value="1"/>
</dbReference>
<dbReference type="AlphaFoldDB" id="A0A5C5FVH9"/>
<feature type="compositionally biased region" description="Low complexity" evidence="8">
    <location>
        <begin position="445"/>
        <end position="461"/>
    </location>
</feature>
<dbReference type="GO" id="GO:0032153">
    <property type="term" value="C:cell division site"/>
    <property type="evidence" value="ECO:0007669"/>
    <property type="project" value="TreeGrafter"/>
</dbReference>
<feature type="region of interest" description="Disordered" evidence="8">
    <location>
        <begin position="503"/>
        <end position="523"/>
    </location>
</feature>
<name>A0A5C5FVH9_9BASI</name>
<evidence type="ECO:0000256" key="1">
    <source>
        <dbReference type="ARBA" id="ARBA00022679"/>
    </source>
</evidence>
<dbReference type="Gene3D" id="2.60.200.20">
    <property type="match status" value="1"/>
</dbReference>
<evidence type="ECO:0000256" key="5">
    <source>
        <dbReference type="ARBA" id="ARBA00022833"/>
    </source>
</evidence>
<dbReference type="EMBL" id="SOZI01000078">
    <property type="protein sequence ID" value="TNY20034.1"/>
    <property type="molecule type" value="Genomic_DNA"/>
</dbReference>
<dbReference type="InterPro" id="IPR013083">
    <property type="entry name" value="Znf_RING/FYVE/PHD"/>
</dbReference>
<keyword evidence="14" id="KW-1185">Reference proteome</keyword>
<dbReference type="GO" id="GO:0000151">
    <property type="term" value="C:ubiquitin ligase complex"/>
    <property type="evidence" value="ECO:0007669"/>
    <property type="project" value="TreeGrafter"/>
</dbReference>
<keyword evidence="2" id="KW-0479">Metal-binding</keyword>
<dbReference type="InterPro" id="IPR001841">
    <property type="entry name" value="Znf_RING"/>
</dbReference>
<dbReference type="Pfam" id="PF17123">
    <property type="entry name" value="zf-RING_11"/>
    <property type="match status" value="1"/>
</dbReference>
<dbReference type="OrthoDB" id="3427at2759"/>
<dbReference type="PANTHER" id="PTHR15067:SF7">
    <property type="entry name" value="E3 UBIQUITIN-PROTEIN LIGASE DMA1-RELATED"/>
    <property type="match status" value="1"/>
</dbReference>
<feature type="compositionally biased region" description="Polar residues" evidence="8">
    <location>
        <begin position="264"/>
        <end position="274"/>
    </location>
</feature>
<sequence>MRLALCALLCAALVQQASALYFYLQAGAQKCFIEELPRDTIVVGHYKAEEWQESSKSWFLNDQLGIQIVVAEVESGEKVVNTRGLPEGKFTFTSHEAGDHTICLQSNYTGGWFSTPQVRMHLDIAVGEAKVDEEGEREHVKDLAAKVHDLNARLADIRREQQFQREREAEFRVLSERTNSRAVWWSVFQLVILGATCYWQLRYLRRFFESKKLRPLEAAMAPPTPSAVDILPRHMQSSTASASSSSNASPAGTPPAPSSANASQPNFARSPSNTALPLPSPGAGTGATTPGSPGGGNRFGMSLGGFIQRRPRGWTTSSAQRSPAASPAAELPPSPNAGERSGGYGFPALRRSLSKRTSSNGDSSRTRQSRSSSQPPAPVGLTMGDSTTSSSGGAADARAAQAASTSGSGGGASPAAAPPSPNPQFSALTATTSLPNPPPTRGARASTSNAGETGSAAAAAEQQPVQKLRLVPHLESSRSLHFDPIERDLAPFAIVRVGRFTDRSQQHGSGGASSANAQRGTATEPARVAFKSKVVSRGHAEVWVDDAGKFFIRDTKSSSGTFLNHIRLSSPNVESRPFALKDGDVLQLGVDYQGGTEEIYRCVKMRVELNRGWQRGANSFNTAALAQLRALGATPDSGTPASASSASLSTPNAAAAAASDSGASAAASSTGGPAKPATPTPRPSSAAAEAAAAASITDCCICLYPVTVCQALFIAPCSHVTHFKCIRPLVEQNYPGFSCPLCRTYANLEADVEIDLPEPEPAPAPGAEADPVVADGMLVDEPEEQEHLLGEGGIAAGPSTSSLGLGLGLAGRSPPMAAVEEADEPASRAASIRSGTAGRPGGGAPSRRSSMQALSQALGAAEARAKTQGQGSRPGSIAPAAEDGEEEEEDGASGHGAAAAADEAEGPHRPSASASASRPISSPMHLAPPMADDLYASLANAATPPNNTFLSTLADSGAVFLPAVGPAQQGSIDAAVLAVRPGPGTGPGPSAAGSGSGASGSTDGDGEAEGEGEADDAETQEAGSAEDEAHAPLPPKGKGKAREAEPAPARSPAPAPAQQQQQGTKQKKRRSSLFEGCTTDHPDPSVAAALLM</sequence>
<evidence type="ECO:0000256" key="9">
    <source>
        <dbReference type="SAM" id="SignalP"/>
    </source>
</evidence>
<keyword evidence="7" id="KW-0175">Coiled coil</keyword>
<feature type="compositionally biased region" description="Acidic residues" evidence="8">
    <location>
        <begin position="882"/>
        <end position="891"/>
    </location>
</feature>
<accession>A0A5C5FVH9</accession>
<feature type="chain" id="PRO_5022742182" evidence="9">
    <location>
        <begin position="20"/>
        <end position="1092"/>
    </location>
</feature>
<feature type="domain" description="FHA" evidence="10">
    <location>
        <begin position="495"/>
        <end position="568"/>
    </location>
</feature>
<feature type="signal peptide" evidence="9">
    <location>
        <begin position="1"/>
        <end position="19"/>
    </location>
</feature>
<dbReference type="PROSITE" id="PS50089">
    <property type="entry name" value="ZF_RING_2"/>
    <property type="match status" value="1"/>
</dbReference>
<keyword evidence="9" id="KW-0732">Signal</keyword>
<evidence type="ECO:0000256" key="3">
    <source>
        <dbReference type="ARBA" id="ARBA00022771"/>
    </source>
</evidence>
<evidence type="ECO:0000256" key="6">
    <source>
        <dbReference type="PROSITE-ProRule" id="PRU00175"/>
    </source>
</evidence>
<evidence type="ECO:0000259" key="10">
    <source>
        <dbReference type="PROSITE" id="PS50006"/>
    </source>
</evidence>
<dbReference type="GO" id="GO:0008270">
    <property type="term" value="F:zinc ion binding"/>
    <property type="evidence" value="ECO:0007669"/>
    <property type="project" value="UniProtKB-KW"/>
</dbReference>
<dbReference type="GO" id="GO:0006511">
    <property type="term" value="P:ubiquitin-dependent protein catabolic process"/>
    <property type="evidence" value="ECO:0007669"/>
    <property type="project" value="TreeGrafter"/>
</dbReference>
<feature type="domain" description="GOLD" evidence="12">
    <location>
        <begin position="29"/>
        <end position="124"/>
    </location>
</feature>
<feature type="compositionally biased region" description="Low complexity" evidence="8">
    <location>
        <begin position="317"/>
        <end position="329"/>
    </location>
</feature>
<dbReference type="SUPFAM" id="SSF49879">
    <property type="entry name" value="SMAD/FHA domain"/>
    <property type="match status" value="1"/>
</dbReference>
<evidence type="ECO:0000256" key="7">
    <source>
        <dbReference type="SAM" id="Coils"/>
    </source>
</evidence>
<keyword evidence="5" id="KW-0862">Zinc</keyword>
<keyword evidence="1" id="KW-0808">Transferase</keyword>
<keyword evidence="3 6" id="KW-0863">Zinc-finger</keyword>
<feature type="region of interest" description="Disordered" evidence="8">
    <location>
        <begin position="234"/>
        <end position="464"/>
    </location>
</feature>
<evidence type="ECO:0000256" key="8">
    <source>
        <dbReference type="SAM" id="MobiDB-lite"/>
    </source>
</evidence>
<dbReference type="InterPro" id="IPR009038">
    <property type="entry name" value="GOLD_dom"/>
</dbReference>
<feature type="region of interest" description="Disordered" evidence="8">
    <location>
        <begin position="815"/>
        <end position="929"/>
    </location>
</feature>
<evidence type="ECO:0000259" key="11">
    <source>
        <dbReference type="PROSITE" id="PS50089"/>
    </source>
</evidence>
<evidence type="ECO:0000259" key="12">
    <source>
        <dbReference type="PROSITE" id="PS50866"/>
    </source>
</evidence>
<feature type="compositionally biased region" description="Polar residues" evidence="8">
    <location>
        <begin position="423"/>
        <end position="434"/>
    </location>
</feature>
<dbReference type="PROSITE" id="PS50866">
    <property type="entry name" value="GOLD"/>
    <property type="match status" value="1"/>
</dbReference>
<dbReference type="SMART" id="SM00240">
    <property type="entry name" value="FHA"/>
    <property type="match status" value="1"/>
</dbReference>
<dbReference type="GO" id="GO:0061630">
    <property type="term" value="F:ubiquitin protein ligase activity"/>
    <property type="evidence" value="ECO:0007669"/>
    <property type="project" value="TreeGrafter"/>
</dbReference>
<feature type="compositionally biased region" description="Low complexity" evidence="8">
    <location>
        <begin position="384"/>
        <end position="406"/>
    </location>
</feature>
<evidence type="ECO:0000256" key="2">
    <source>
        <dbReference type="ARBA" id="ARBA00022723"/>
    </source>
</evidence>
<feature type="coiled-coil region" evidence="7">
    <location>
        <begin position="140"/>
        <end position="167"/>
    </location>
</feature>
<feature type="region of interest" description="Disordered" evidence="8">
    <location>
        <begin position="975"/>
        <end position="1092"/>
    </location>
</feature>
<keyword evidence="4" id="KW-0833">Ubl conjugation pathway</keyword>
<comment type="caution">
    <text evidence="13">The sequence shown here is derived from an EMBL/GenBank/DDBJ whole genome shotgun (WGS) entry which is preliminary data.</text>
</comment>
<feature type="compositionally biased region" description="Acidic residues" evidence="8">
    <location>
        <begin position="1004"/>
        <end position="1019"/>
    </location>
</feature>
<feature type="region of interest" description="Disordered" evidence="8">
    <location>
        <begin position="664"/>
        <end position="684"/>
    </location>
</feature>
<dbReference type="GO" id="GO:0016567">
    <property type="term" value="P:protein ubiquitination"/>
    <property type="evidence" value="ECO:0007669"/>
    <property type="project" value="TreeGrafter"/>
</dbReference>
<proteinExistence type="predicted"/>
<dbReference type="SMART" id="SM00184">
    <property type="entry name" value="RING"/>
    <property type="match status" value="1"/>
</dbReference>
<evidence type="ECO:0000313" key="13">
    <source>
        <dbReference type="EMBL" id="TNY20034.1"/>
    </source>
</evidence>
<dbReference type="InterPro" id="IPR008984">
    <property type="entry name" value="SMAD_FHA_dom_sf"/>
</dbReference>
<dbReference type="STRING" id="5288.A0A5C5FVH9"/>
<feature type="compositionally biased region" description="Low complexity" evidence="8">
    <location>
        <begin position="664"/>
        <end position="675"/>
    </location>
</feature>
<dbReference type="PROSITE" id="PS50006">
    <property type="entry name" value="FHA_DOMAIN"/>
    <property type="match status" value="1"/>
</dbReference>
<dbReference type="PANTHER" id="PTHR15067">
    <property type="entry name" value="E3 UBIQUITIN-PROTEIN LIGASE RNF8"/>
    <property type="match status" value="1"/>
</dbReference>
<evidence type="ECO:0000256" key="4">
    <source>
        <dbReference type="ARBA" id="ARBA00022786"/>
    </source>
</evidence>
<dbReference type="FunFam" id="2.60.200.20:FF:000044">
    <property type="entry name" value="Chromosome 8, whole genome shotgun sequence"/>
    <property type="match status" value="1"/>
</dbReference>
<dbReference type="InterPro" id="IPR000253">
    <property type="entry name" value="FHA_dom"/>
</dbReference>
<gene>
    <name evidence="13" type="ORF">DMC30DRAFT_352975</name>
</gene>
<feature type="compositionally biased region" description="Low complexity" evidence="8">
    <location>
        <begin position="909"/>
        <end position="923"/>
    </location>
</feature>
<feature type="compositionally biased region" description="Low complexity" evidence="8">
    <location>
        <begin position="237"/>
        <end position="251"/>
    </location>
</feature>
<dbReference type="Proteomes" id="UP000311382">
    <property type="component" value="Unassembled WGS sequence"/>
</dbReference>
<dbReference type="Pfam" id="PF00498">
    <property type="entry name" value="FHA"/>
    <property type="match status" value="1"/>
</dbReference>